<evidence type="ECO:0000256" key="3">
    <source>
        <dbReference type="ARBA" id="ARBA00022679"/>
    </source>
</evidence>
<keyword evidence="2" id="KW-0328">Glycosyltransferase</keyword>
<evidence type="ECO:0000256" key="2">
    <source>
        <dbReference type="ARBA" id="ARBA00022676"/>
    </source>
</evidence>
<keyword evidence="3 5" id="KW-0808">Transferase</keyword>
<accession>A0A0G1KVV0</accession>
<dbReference type="GO" id="GO:0016020">
    <property type="term" value="C:membrane"/>
    <property type="evidence" value="ECO:0007669"/>
    <property type="project" value="GOC"/>
</dbReference>
<proteinExistence type="inferred from homology"/>
<dbReference type="GO" id="GO:0009247">
    <property type="term" value="P:glycolipid biosynthetic process"/>
    <property type="evidence" value="ECO:0007669"/>
    <property type="project" value="TreeGrafter"/>
</dbReference>
<protein>
    <submittedName>
        <fullName evidence="5">Glycosyltransferase</fullName>
    </submittedName>
</protein>
<evidence type="ECO:0000313" key="5">
    <source>
        <dbReference type="EMBL" id="KKT60462.1"/>
    </source>
</evidence>
<dbReference type="AlphaFoldDB" id="A0A0G1KVV0"/>
<comment type="similarity">
    <text evidence="1">Belongs to the glycosyltransferase 2 family.</text>
</comment>
<organism evidence="5 6">
    <name type="scientific">Candidatus Giovannonibacteria bacterium GW2011_GWA1_44_25</name>
    <dbReference type="NCBI Taxonomy" id="1618645"/>
    <lineage>
        <taxon>Bacteria</taxon>
        <taxon>Candidatus Giovannoniibacteriota</taxon>
    </lineage>
</organism>
<dbReference type="Proteomes" id="UP000034087">
    <property type="component" value="Unassembled WGS sequence"/>
</dbReference>
<feature type="domain" description="Glycosyltransferase 2-like" evidence="4">
    <location>
        <begin position="8"/>
        <end position="177"/>
    </location>
</feature>
<dbReference type="InterPro" id="IPR029044">
    <property type="entry name" value="Nucleotide-diphossugar_trans"/>
</dbReference>
<name>A0A0G1KVV0_9BACT</name>
<gene>
    <name evidence="5" type="ORF">UW53_C0001G0112</name>
</gene>
<dbReference type="Gene3D" id="3.90.550.10">
    <property type="entry name" value="Spore Coat Polysaccharide Biosynthesis Protein SpsA, Chain A"/>
    <property type="match status" value="1"/>
</dbReference>
<dbReference type="PANTHER" id="PTHR43398">
    <property type="entry name" value="DOLICHOL-PHOSPHATE MANNOSYLTRANSFERASE SUBUNIT 1"/>
    <property type="match status" value="1"/>
</dbReference>
<dbReference type="Pfam" id="PF00535">
    <property type="entry name" value="Glycos_transf_2"/>
    <property type="match status" value="1"/>
</dbReference>
<dbReference type="CDD" id="cd06442">
    <property type="entry name" value="DPM1_like"/>
    <property type="match status" value="1"/>
</dbReference>
<dbReference type="PANTHER" id="PTHR43398:SF1">
    <property type="entry name" value="DOLICHOL-PHOSPHATE MANNOSYLTRANSFERASE SUBUNIT 1"/>
    <property type="match status" value="1"/>
</dbReference>
<sequence length="256" mass="28384">MNPMKIFVIIPTYNESKSIGQLLDTLSEKVFKKIPNHQMGILVVDGNSPDGTANIVKTKSASHSNIHLLVEKEKRGIGAAYASGFKHAIKNLGADAVIEFDGDGQHDPNDIPRLIAEFDNGHDYVIGSRYIAGGAIPAEWALYRKLLSQLGGLTAKLVLGLPVNDATSGFKLSRVAGFAENLPLDENQMLSKYYAYKIHWLYEMISRGAKIKEIPIQFLERRSGSSKSTIRDIFDSLYVVLALRFRKNKSPKHKLS</sequence>
<dbReference type="SUPFAM" id="SSF53448">
    <property type="entry name" value="Nucleotide-diphospho-sugar transferases"/>
    <property type="match status" value="1"/>
</dbReference>
<comment type="caution">
    <text evidence="5">The sequence shown here is derived from an EMBL/GenBank/DDBJ whole genome shotgun (WGS) entry which is preliminary data.</text>
</comment>
<dbReference type="InterPro" id="IPR001173">
    <property type="entry name" value="Glyco_trans_2-like"/>
</dbReference>
<evidence type="ECO:0000313" key="6">
    <source>
        <dbReference type="Proteomes" id="UP000034087"/>
    </source>
</evidence>
<dbReference type="GO" id="GO:0004582">
    <property type="term" value="F:dolichyl-phosphate beta-D-mannosyltransferase activity"/>
    <property type="evidence" value="ECO:0007669"/>
    <property type="project" value="InterPro"/>
</dbReference>
<reference evidence="5 6" key="1">
    <citation type="journal article" date="2015" name="Nature">
        <title>rRNA introns, odd ribosomes, and small enigmatic genomes across a large radiation of phyla.</title>
        <authorList>
            <person name="Brown C.T."/>
            <person name="Hug L.A."/>
            <person name="Thomas B.C."/>
            <person name="Sharon I."/>
            <person name="Castelle C.J."/>
            <person name="Singh A."/>
            <person name="Wilkins M.J."/>
            <person name="Williams K.H."/>
            <person name="Banfield J.F."/>
        </authorList>
    </citation>
    <scope>NUCLEOTIDE SEQUENCE [LARGE SCALE GENOMIC DNA]</scope>
</reference>
<evidence type="ECO:0000256" key="1">
    <source>
        <dbReference type="ARBA" id="ARBA00006739"/>
    </source>
</evidence>
<dbReference type="InterPro" id="IPR039528">
    <property type="entry name" value="DPM1-like"/>
</dbReference>
<dbReference type="EMBL" id="LCIR01000001">
    <property type="protein sequence ID" value="KKT60462.1"/>
    <property type="molecule type" value="Genomic_DNA"/>
</dbReference>
<evidence type="ECO:0000259" key="4">
    <source>
        <dbReference type="Pfam" id="PF00535"/>
    </source>
</evidence>